<reference evidence="2 3" key="1">
    <citation type="journal article" date="2018" name="Sci. Rep.">
        <title>Comparative analysis of the Pocillopora damicornis genome highlights role of immune system in coral evolution.</title>
        <authorList>
            <person name="Cunning R."/>
            <person name="Bay R.A."/>
            <person name="Gillette P."/>
            <person name="Baker A.C."/>
            <person name="Traylor-Knowles N."/>
        </authorList>
    </citation>
    <scope>NUCLEOTIDE SEQUENCE [LARGE SCALE GENOMIC DNA]</scope>
    <source>
        <strain evidence="2">RSMAS</strain>
        <tissue evidence="2">Whole animal</tissue>
    </source>
</reference>
<gene>
    <name evidence="2" type="ORF">pdam_00011226</name>
</gene>
<dbReference type="EMBL" id="RCHS01002151">
    <property type="protein sequence ID" value="RMX49275.1"/>
    <property type="molecule type" value="Genomic_DNA"/>
</dbReference>
<dbReference type="InterPro" id="IPR000922">
    <property type="entry name" value="Lectin_gal-bd_dom"/>
</dbReference>
<sequence length="97" mass="10993">SYTYERSICQNERETITCYGRRKIKIILAYYGRKKAFKCGFGLDTNCEAKGSEAKIKEACDGKNTCKLHASNDVFGNPCPTWSSKYIQVKYQCAGLK</sequence>
<feature type="non-terminal residue" evidence="2">
    <location>
        <position position="97"/>
    </location>
</feature>
<dbReference type="PROSITE" id="PS50228">
    <property type="entry name" value="SUEL_LECTIN"/>
    <property type="match status" value="1"/>
</dbReference>
<evidence type="ECO:0000313" key="2">
    <source>
        <dbReference type="EMBL" id="RMX49275.1"/>
    </source>
</evidence>
<dbReference type="InterPro" id="IPR043159">
    <property type="entry name" value="Lectin_gal-bd_sf"/>
</dbReference>
<evidence type="ECO:0000313" key="3">
    <source>
        <dbReference type="Proteomes" id="UP000275408"/>
    </source>
</evidence>
<feature type="domain" description="SUEL-type lectin" evidence="1">
    <location>
        <begin position="8"/>
        <end position="94"/>
    </location>
</feature>
<dbReference type="Proteomes" id="UP000275408">
    <property type="component" value="Unassembled WGS sequence"/>
</dbReference>
<feature type="non-terminal residue" evidence="2">
    <location>
        <position position="1"/>
    </location>
</feature>
<keyword evidence="3" id="KW-1185">Reference proteome</keyword>
<dbReference type="Pfam" id="PF02140">
    <property type="entry name" value="SUEL_Lectin"/>
    <property type="match status" value="1"/>
</dbReference>
<proteinExistence type="predicted"/>
<dbReference type="STRING" id="46731.A0A3M6U6I9"/>
<accession>A0A3M6U6I9</accession>
<dbReference type="PANTHER" id="PTHR46780">
    <property type="entry name" value="PROTEIN EVA-1"/>
    <property type="match status" value="1"/>
</dbReference>
<dbReference type="AlphaFoldDB" id="A0A3M6U6I9"/>
<dbReference type="Gene3D" id="2.60.120.740">
    <property type="match status" value="1"/>
</dbReference>
<organism evidence="2 3">
    <name type="scientific">Pocillopora damicornis</name>
    <name type="common">Cauliflower coral</name>
    <name type="synonym">Millepora damicornis</name>
    <dbReference type="NCBI Taxonomy" id="46731"/>
    <lineage>
        <taxon>Eukaryota</taxon>
        <taxon>Metazoa</taxon>
        <taxon>Cnidaria</taxon>
        <taxon>Anthozoa</taxon>
        <taxon>Hexacorallia</taxon>
        <taxon>Scleractinia</taxon>
        <taxon>Astrocoeniina</taxon>
        <taxon>Pocilloporidae</taxon>
        <taxon>Pocillopora</taxon>
    </lineage>
</organism>
<protein>
    <recommendedName>
        <fullName evidence="1">SUEL-type lectin domain-containing protein</fullName>
    </recommendedName>
</protein>
<name>A0A3M6U6I9_POCDA</name>
<evidence type="ECO:0000259" key="1">
    <source>
        <dbReference type="PROSITE" id="PS50228"/>
    </source>
</evidence>
<dbReference type="OrthoDB" id="10051896at2759"/>
<comment type="caution">
    <text evidence="2">The sequence shown here is derived from an EMBL/GenBank/DDBJ whole genome shotgun (WGS) entry which is preliminary data.</text>
</comment>
<dbReference type="GO" id="GO:0030246">
    <property type="term" value="F:carbohydrate binding"/>
    <property type="evidence" value="ECO:0007669"/>
    <property type="project" value="InterPro"/>
</dbReference>